<dbReference type="EMBL" id="CP053586">
    <property type="protein sequence ID" value="WNZ23428.1"/>
    <property type="molecule type" value="Genomic_DNA"/>
</dbReference>
<dbReference type="InterPro" id="IPR005368">
    <property type="entry name" value="UPF0175"/>
</dbReference>
<proteinExistence type="predicted"/>
<sequence>MQITINLPDNLAQLDQATLIQEIAIALFQQQHITFDQAAQLARIPQSEFQQLLTNRNIDVSGTIANDPDDEPETLILESLRTSLQQICEGKVHPISELWDGIDV</sequence>
<protein>
    <submittedName>
        <fullName evidence="1">Uncharacterized protein</fullName>
    </submittedName>
</protein>
<gene>
    <name evidence="1" type="ORF">HJG54_11570</name>
</gene>
<accession>A0AA96WE23</accession>
<reference evidence="1" key="1">
    <citation type="submission" date="2020-05" db="EMBL/GenBank/DDBJ databases">
        <authorList>
            <person name="Zhu T."/>
            <person name="Keshari N."/>
            <person name="Lu X."/>
        </authorList>
    </citation>
    <scope>NUCLEOTIDE SEQUENCE</scope>
    <source>
        <strain evidence="1">NK1-12</strain>
    </source>
</reference>
<name>A0AA96WE23_9CYAN</name>
<dbReference type="RefSeq" id="WP_316435094.1">
    <property type="nucleotide sequence ID" value="NZ_CP053586.1"/>
</dbReference>
<evidence type="ECO:0000313" key="1">
    <source>
        <dbReference type="EMBL" id="WNZ23428.1"/>
    </source>
</evidence>
<dbReference type="AlphaFoldDB" id="A0AA96WE23"/>
<dbReference type="Pfam" id="PF03683">
    <property type="entry name" value="UPF0175"/>
    <property type="match status" value="1"/>
</dbReference>
<organism evidence="1">
    <name type="scientific">Leptolyngbya sp. NK1-12</name>
    <dbReference type="NCBI Taxonomy" id="2547451"/>
    <lineage>
        <taxon>Bacteria</taxon>
        <taxon>Bacillati</taxon>
        <taxon>Cyanobacteriota</taxon>
        <taxon>Cyanophyceae</taxon>
        <taxon>Leptolyngbyales</taxon>
        <taxon>Leptolyngbyaceae</taxon>
        <taxon>Leptolyngbya group</taxon>
        <taxon>Leptolyngbya</taxon>
    </lineage>
</organism>